<feature type="transmembrane region" description="Helical" evidence="5">
    <location>
        <begin position="6"/>
        <end position="26"/>
    </location>
</feature>
<name>F5XIL9_MICPN</name>
<reference evidence="6 7" key="1">
    <citation type="submission" date="2011-05" db="EMBL/GenBank/DDBJ databases">
        <title>Whole genome sequence of Microlunatus phosphovorus NM-1.</title>
        <authorList>
            <person name="Hosoyama A."/>
            <person name="Sasaki K."/>
            <person name="Harada T."/>
            <person name="Igarashi R."/>
            <person name="Kawakoshi A."/>
            <person name="Sasagawa M."/>
            <person name="Fukada J."/>
            <person name="Nakamura S."/>
            <person name="Katano Y."/>
            <person name="Hanada S."/>
            <person name="Kamagata Y."/>
            <person name="Nakamura N."/>
            <person name="Yamazaki S."/>
            <person name="Fujita N."/>
        </authorList>
    </citation>
    <scope>NUCLEOTIDE SEQUENCE [LARGE SCALE GENOMIC DNA]</scope>
    <source>
        <strain evidence="7">ATCC 700054 / DSM 10555 / JCM 9379 / NBRC 101784 / NCIMB 13414 / VKM Ac-1990 / NM-1</strain>
    </source>
</reference>
<gene>
    <name evidence="6" type="ordered locus">MLP_52430</name>
</gene>
<keyword evidence="2 5" id="KW-0812">Transmembrane</keyword>
<organism evidence="6 7">
    <name type="scientific">Microlunatus phosphovorus (strain ATCC 700054 / DSM 10555 / JCM 9379 / NBRC 101784 / NCIMB 13414 / VKM Ac-1990 / NM-1)</name>
    <dbReference type="NCBI Taxonomy" id="1032480"/>
    <lineage>
        <taxon>Bacteria</taxon>
        <taxon>Bacillati</taxon>
        <taxon>Actinomycetota</taxon>
        <taxon>Actinomycetes</taxon>
        <taxon>Propionibacteriales</taxon>
        <taxon>Propionibacteriaceae</taxon>
        <taxon>Microlunatus</taxon>
    </lineage>
</organism>
<dbReference type="Pfam" id="PF04191">
    <property type="entry name" value="PEMT"/>
    <property type="match status" value="1"/>
</dbReference>
<dbReference type="InterPro" id="IPR007318">
    <property type="entry name" value="Phopholipid_MeTrfase"/>
</dbReference>
<evidence type="ECO:0000313" key="6">
    <source>
        <dbReference type="EMBL" id="BAK38257.1"/>
    </source>
</evidence>
<evidence type="ECO:0000256" key="4">
    <source>
        <dbReference type="ARBA" id="ARBA00023136"/>
    </source>
</evidence>
<dbReference type="GO" id="GO:0012505">
    <property type="term" value="C:endomembrane system"/>
    <property type="evidence" value="ECO:0007669"/>
    <property type="project" value="UniProtKB-SubCell"/>
</dbReference>
<comment type="subcellular location">
    <subcellularLocation>
        <location evidence="1">Endomembrane system</location>
        <topology evidence="1">Multi-pass membrane protein</topology>
    </subcellularLocation>
</comment>
<sequence length="220" mass="23059">MNDLAGAAAGLVYAAAVLVLLVVQTWRQHRATGSTGFNGFRGATQDLAARLAGIGFVMAVLIGLGAPWLTATGTLPAWPLPIMVGAFGIVVAAAGLQLGVAAQRAMGRSWRIGVDQNESTNLVVDGPFRLVRNPIFTALMMLQAGTAAMALTWLSLLGAALMFAACQVQTRLVEEPYLLRHHEDSYRGYGAQTGRFVPGCGRLRPLGPVPAPHRTAGGEA</sequence>
<proteinExistence type="predicted"/>
<feature type="transmembrane region" description="Helical" evidence="5">
    <location>
        <begin position="139"/>
        <end position="165"/>
    </location>
</feature>
<feature type="transmembrane region" description="Helical" evidence="5">
    <location>
        <begin position="47"/>
        <end position="70"/>
    </location>
</feature>
<evidence type="ECO:0008006" key="8">
    <source>
        <dbReference type="Google" id="ProtNLM"/>
    </source>
</evidence>
<dbReference type="Gene3D" id="1.20.120.1630">
    <property type="match status" value="1"/>
</dbReference>
<dbReference type="EMBL" id="AP012204">
    <property type="protein sequence ID" value="BAK38257.1"/>
    <property type="molecule type" value="Genomic_DNA"/>
</dbReference>
<evidence type="ECO:0000313" key="7">
    <source>
        <dbReference type="Proteomes" id="UP000007947"/>
    </source>
</evidence>
<dbReference type="RefSeq" id="WP_013866069.1">
    <property type="nucleotide sequence ID" value="NC_015635.1"/>
</dbReference>
<feature type="transmembrane region" description="Helical" evidence="5">
    <location>
        <begin position="82"/>
        <end position="102"/>
    </location>
</feature>
<accession>F5XIL9</accession>
<dbReference type="OrthoDB" id="941586at2"/>
<dbReference type="eggNOG" id="COG2020">
    <property type="taxonomic scope" value="Bacteria"/>
</dbReference>
<dbReference type="HOGENOM" id="CLU_065200_7_1_11"/>
<keyword evidence="4 5" id="KW-0472">Membrane</keyword>
<keyword evidence="7" id="KW-1185">Reference proteome</keyword>
<evidence type="ECO:0000256" key="5">
    <source>
        <dbReference type="SAM" id="Phobius"/>
    </source>
</evidence>
<protein>
    <recommendedName>
        <fullName evidence="8">Isoprenylcysteine carboxylmethyltransferase family protein</fullName>
    </recommendedName>
</protein>
<dbReference type="Proteomes" id="UP000007947">
    <property type="component" value="Chromosome"/>
</dbReference>
<evidence type="ECO:0000256" key="3">
    <source>
        <dbReference type="ARBA" id="ARBA00022989"/>
    </source>
</evidence>
<evidence type="ECO:0000256" key="1">
    <source>
        <dbReference type="ARBA" id="ARBA00004127"/>
    </source>
</evidence>
<evidence type="ECO:0000256" key="2">
    <source>
        <dbReference type="ARBA" id="ARBA00022692"/>
    </source>
</evidence>
<keyword evidence="3 5" id="KW-1133">Transmembrane helix</keyword>
<dbReference type="STRING" id="1032480.MLP_52430"/>
<dbReference type="KEGG" id="mph:MLP_52430"/>
<dbReference type="AlphaFoldDB" id="F5XIL9"/>